<evidence type="ECO:0000259" key="10">
    <source>
        <dbReference type="Pfam" id="PF03177"/>
    </source>
</evidence>
<evidence type="ECO:0000256" key="7">
    <source>
        <dbReference type="ARBA" id="ARBA00023242"/>
    </source>
</evidence>
<evidence type="ECO:0000313" key="13">
    <source>
        <dbReference type="Proteomes" id="UP000007304"/>
    </source>
</evidence>
<dbReference type="eggNOG" id="KOG4121">
    <property type="taxonomic scope" value="Eukaryota"/>
</dbReference>
<dbReference type="InterPro" id="IPR007187">
    <property type="entry name" value="Nucleoporin_Nup133/Nup155_C"/>
</dbReference>
<keyword evidence="8" id="KW-0175">Coiled coil</keyword>
<dbReference type="Gene3D" id="1.25.40.700">
    <property type="match status" value="1"/>
</dbReference>
<dbReference type="HOGENOM" id="CLU_002493_0_0_1"/>
<comment type="subcellular location">
    <subcellularLocation>
        <location evidence="1">Nucleus envelope</location>
    </subcellularLocation>
</comment>
<evidence type="ECO:0000256" key="5">
    <source>
        <dbReference type="ARBA" id="ARBA00022927"/>
    </source>
</evidence>
<name>H6BTX3_EXODN</name>
<accession>H6BTX3</accession>
<dbReference type="OMA" id="HVATLLW"/>
<evidence type="ECO:0000256" key="6">
    <source>
        <dbReference type="ARBA" id="ARBA00023010"/>
    </source>
</evidence>
<evidence type="ECO:0000256" key="1">
    <source>
        <dbReference type="ARBA" id="ARBA00004259"/>
    </source>
</evidence>
<feature type="coiled-coil region" evidence="8">
    <location>
        <begin position="1273"/>
        <end position="1300"/>
    </location>
</feature>
<dbReference type="GO" id="GO:0016973">
    <property type="term" value="P:poly(A)+ mRNA export from nucleus"/>
    <property type="evidence" value="ECO:0007669"/>
    <property type="project" value="TreeGrafter"/>
</dbReference>
<dbReference type="GO" id="GO:0006606">
    <property type="term" value="P:protein import into nucleus"/>
    <property type="evidence" value="ECO:0007669"/>
    <property type="project" value="TreeGrafter"/>
</dbReference>
<dbReference type="GO" id="GO:0000972">
    <property type="term" value="P:transcription-dependent tethering of RNA polymerase II gene DNA at nuclear periphery"/>
    <property type="evidence" value="ECO:0007669"/>
    <property type="project" value="TreeGrafter"/>
</dbReference>
<evidence type="ECO:0000256" key="2">
    <source>
        <dbReference type="ARBA" id="ARBA00005569"/>
    </source>
</evidence>
<protein>
    <recommendedName>
        <fullName evidence="14">Nuclear pore complex protein Nup133</fullName>
    </recommendedName>
</protein>
<evidence type="ECO:0008006" key="14">
    <source>
        <dbReference type="Google" id="ProtNLM"/>
    </source>
</evidence>
<feature type="region of interest" description="Disordered" evidence="9">
    <location>
        <begin position="1"/>
        <end position="95"/>
    </location>
</feature>
<evidence type="ECO:0000256" key="8">
    <source>
        <dbReference type="SAM" id="Coils"/>
    </source>
</evidence>
<dbReference type="Gene3D" id="2.130.10.10">
    <property type="entry name" value="YVTN repeat-like/Quinoprotein amine dehydrogenase"/>
    <property type="match status" value="1"/>
</dbReference>
<feature type="domain" description="Nucleoporin Nup133/Nup155-like C-terminal" evidence="10">
    <location>
        <begin position="641"/>
        <end position="1306"/>
    </location>
</feature>
<dbReference type="Gene3D" id="1.20.58.1380">
    <property type="match status" value="1"/>
</dbReference>
<feature type="domain" description="Nucleoporin Nup133/Nup155-like N-terminal" evidence="11">
    <location>
        <begin position="105"/>
        <end position="525"/>
    </location>
</feature>
<gene>
    <name evidence="12" type="ORF">HMPREF1120_03682</name>
</gene>
<dbReference type="GeneID" id="20308321"/>
<keyword evidence="13" id="KW-1185">Reference proteome</keyword>
<comment type="similarity">
    <text evidence="2">Belongs to the nucleoporin Nup133 family.</text>
</comment>
<dbReference type="SUPFAM" id="SSF117289">
    <property type="entry name" value="Nucleoporin domain"/>
    <property type="match status" value="1"/>
</dbReference>
<dbReference type="PANTHER" id="PTHR13405:SF11">
    <property type="entry name" value="NUCLEAR PORE COMPLEX PROTEIN NUP133"/>
    <property type="match status" value="1"/>
</dbReference>
<dbReference type="OrthoDB" id="103454at2759"/>
<dbReference type="InParanoid" id="H6BTX3"/>
<evidence type="ECO:0000313" key="12">
    <source>
        <dbReference type="EMBL" id="EHY55550.1"/>
    </source>
</evidence>
<evidence type="ECO:0000256" key="9">
    <source>
        <dbReference type="SAM" id="MobiDB-lite"/>
    </source>
</evidence>
<dbReference type="InterPro" id="IPR037624">
    <property type="entry name" value="Nup133-like"/>
</dbReference>
<dbReference type="Pfam" id="PF03177">
    <property type="entry name" value="Nucleoporin_C"/>
    <property type="match status" value="1"/>
</dbReference>
<dbReference type="GO" id="GO:0017056">
    <property type="term" value="F:structural constituent of nuclear pore"/>
    <property type="evidence" value="ECO:0007669"/>
    <property type="project" value="InterPro"/>
</dbReference>
<keyword evidence="4" id="KW-0509">mRNA transport</keyword>
<dbReference type="InterPro" id="IPR014908">
    <property type="entry name" value="Nucleoporin_Nup133/Nup155_N"/>
</dbReference>
<evidence type="ECO:0000256" key="3">
    <source>
        <dbReference type="ARBA" id="ARBA00022448"/>
    </source>
</evidence>
<dbReference type="RefSeq" id="XP_009156011.1">
    <property type="nucleotide sequence ID" value="XM_009157763.1"/>
</dbReference>
<dbReference type="Pfam" id="PF08801">
    <property type="entry name" value="Nucleoporin_N"/>
    <property type="match status" value="1"/>
</dbReference>
<keyword evidence="7" id="KW-0539">Nucleus</keyword>
<dbReference type="EMBL" id="JH226132">
    <property type="protein sequence ID" value="EHY55550.1"/>
    <property type="molecule type" value="Genomic_DNA"/>
</dbReference>
<dbReference type="PANTHER" id="PTHR13405">
    <property type="entry name" value="NUCLEAR PORE COMPLEX PROTEIN NUP133"/>
    <property type="match status" value="1"/>
</dbReference>
<dbReference type="Proteomes" id="UP000007304">
    <property type="component" value="Unassembled WGS sequence"/>
</dbReference>
<reference evidence="12" key="1">
    <citation type="submission" date="2011-07" db="EMBL/GenBank/DDBJ databases">
        <title>The Genome Sequence of Exophiala (Wangiella) dermatitidis NIH/UT8656.</title>
        <authorList>
            <consortium name="The Broad Institute Genome Sequencing Platform"/>
            <person name="Cuomo C."/>
            <person name="Wang Z."/>
            <person name="Hunicke-Smith S."/>
            <person name="Szanislo P.J."/>
            <person name="Earl A."/>
            <person name="Young S.K."/>
            <person name="Zeng Q."/>
            <person name="Gargeya S."/>
            <person name="Fitzgerald M."/>
            <person name="Haas B."/>
            <person name="Abouelleil A."/>
            <person name="Alvarado L."/>
            <person name="Arachchi H.M."/>
            <person name="Berlin A."/>
            <person name="Brown A."/>
            <person name="Chapman S.B."/>
            <person name="Chen Z."/>
            <person name="Dunbar C."/>
            <person name="Freedman E."/>
            <person name="Gearin G."/>
            <person name="Gellesch M."/>
            <person name="Goldberg J."/>
            <person name="Griggs A."/>
            <person name="Gujja S."/>
            <person name="Heiman D."/>
            <person name="Howarth C."/>
            <person name="Larson L."/>
            <person name="Lui A."/>
            <person name="MacDonald P.J.P."/>
            <person name="Montmayeur A."/>
            <person name="Murphy C."/>
            <person name="Neiman D."/>
            <person name="Pearson M."/>
            <person name="Priest M."/>
            <person name="Roberts A."/>
            <person name="Saif S."/>
            <person name="Shea T."/>
            <person name="Shenoy N."/>
            <person name="Sisk P."/>
            <person name="Stolte C."/>
            <person name="Sykes S."/>
            <person name="Wortman J."/>
            <person name="Nusbaum C."/>
            <person name="Birren B."/>
        </authorList>
    </citation>
    <scope>NUCLEOTIDE SEQUENCE</scope>
    <source>
        <strain evidence="12">NIH/UT8656</strain>
    </source>
</reference>
<keyword evidence="3" id="KW-0813">Transport</keyword>
<keyword evidence="5" id="KW-0653">Protein transport</keyword>
<feature type="compositionally biased region" description="Basic and acidic residues" evidence="9">
    <location>
        <begin position="59"/>
        <end position="69"/>
    </location>
</feature>
<evidence type="ECO:0000256" key="4">
    <source>
        <dbReference type="ARBA" id="ARBA00022816"/>
    </source>
</evidence>
<sequence>MRTMFSPEASRPQSLRPKRTRQAAGQDDSVKLPQAKRKRSALRKDTFEPLTEASINEVAGRETNNEKGNENTTQASTVRDLALRGGKKHEKRATGSSNAALILSNNEFYTVAQLPALPDQIRNRPNLPYSCVLSPEYGYALALTHTDAIIWPYHSSASTPSSRDVVTFKLPFPPASVDDPLPLATFTARAASGEPGIVAVSAKLGKVVYWETISSATSLLPGQASSVQGSIPGMQSNEAVEEIVNAEPSGFILTLRHGRAAHLTIRDQMGRPGIGVQFLRKPTNGAAGLFGSIRHVFGGDRRKGTPIVKAGGSRKGQRDIIIATRDAELELWSTTLSSGNTLEASFGFKDEVVEALRAFSSEDGQLQFEILDVELSAGPSTTVARRESHGAPMMVLASLSTSGQTRYFLIEMLVDQGAKVRVVHPITSYSSPNANQQTWRPRLCVARTHPVAFVVFETAIVVFSLAKIRETPSSQLMLERHALPEPFQDAIRFQDDALYKVLGFALESAEKHTSIVFGVQGFGVVKLTYHPRNTDNEIDVDEVEDRISAKSKIEQAVFFGSMKQNPLDLKSASQSLSAEEVETAALAISSEILSSSSKHLPKSAPSVEMQMRIRAKALDDLAQHLLQCYPSFISRNARFQLLLNAEKLAAAQAIWKVQEDIQRRYPQDDREMSYLEFTLRALHESRQKYPDPAKGEKDRVRHWLVNSVEHVDHLMSELGDCIRELEPMDVTDPRVVADYFTEAADLWIASYSAAFKFREDNAPHYGLGDEVFKDGVLIAGFPVEIPHPWTSRPEPLRFGQRLIYDICKFLNEWWEFGHGRDKKKKMPTDLDGKPYEGPSKEALEQLAERLPVEVELFSRLVNEESTQAECHLKVLEKDPEILRDEIKAIRNEEIDRLSQALLVISAFNMEGAISLSEKLRYFGMLVNLHYDYYKKLTREVAADPSLEEENQRKLTEMQNRAETYFDRFGKGWALAYFRRLIEDDECGTLLKAEDDEKKMQFLSWFFKLAEKLGQKVGKLSWIHDIVGKGDYLRAEKTLQEVAAEEMDDVWSKKTELSIAKLAALAAAEDSETIKVSSEQYDNELAVIKIQERIYSHVTAVVGPALDEKAAADLANESFATRWIAKYPALKRQLKQELKSLLRQNPLSTEVLVDSLTLIDPVAWPGVPEEDPEVRGQEFFLALQVVDLSSFSAAKKDDLRALIWRRAMIRDDWLLLNETSGKDDQRVQSEMQQTSLFQTIEQVLLAGQTEGSDVRILSPTEILAREAFPSTLQQRFAENELEGLRKDMDKEQAKLKSYVEKGRLEDHFGGLVSSAERAIRDILDARGEQMAQEVMLASNGLSNGL</sequence>
<proteinExistence type="inferred from homology"/>
<organism evidence="12 13">
    <name type="scientific">Exophiala dermatitidis (strain ATCC 34100 / CBS 525.76 / NIH/UT8656)</name>
    <name type="common">Black yeast</name>
    <name type="synonym">Wangiella dermatitidis</name>
    <dbReference type="NCBI Taxonomy" id="858893"/>
    <lineage>
        <taxon>Eukaryota</taxon>
        <taxon>Fungi</taxon>
        <taxon>Dikarya</taxon>
        <taxon>Ascomycota</taxon>
        <taxon>Pezizomycotina</taxon>
        <taxon>Eurotiomycetes</taxon>
        <taxon>Chaetothyriomycetidae</taxon>
        <taxon>Chaetothyriales</taxon>
        <taxon>Herpotrichiellaceae</taxon>
        <taxon>Exophiala</taxon>
    </lineage>
</organism>
<dbReference type="VEuPathDB" id="FungiDB:HMPREF1120_03682"/>
<dbReference type="InterPro" id="IPR015943">
    <property type="entry name" value="WD40/YVTN_repeat-like_dom_sf"/>
</dbReference>
<dbReference type="GO" id="GO:0031080">
    <property type="term" value="C:nuclear pore outer ring"/>
    <property type="evidence" value="ECO:0007669"/>
    <property type="project" value="TreeGrafter"/>
</dbReference>
<keyword evidence="6" id="KW-0811">Translocation</keyword>
<evidence type="ECO:0000259" key="11">
    <source>
        <dbReference type="Pfam" id="PF08801"/>
    </source>
</evidence>
<dbReference type="STRING" id="858893.H6BTX3"/>